<accession>V4QSR6</accession>
<evidence type="ECO:0000256" key="11">
    <source>
        <dbReference type="ARBA" id="ARBA00022825"/>
    </source>
</evidence>
<dbReference type="InterPro" id="IPR041489">
    <property type="entry name" value="PDZ_6"/>
</dbReference>
<dbReference type="SUPFAM" id="SSF50494">
    <property type="entry name" value="Trypsin-like serine proteases"/>
    <property type="match status" value="1"/>
</dbReference>
<evidence type="ECO:0000256" key="6">
    <source>
        <dbReference type="ARBA" id="ARBA00022670"/>
    </source>
</evidence>
<dbReference type="GO" id="GO:0004252">
    <property type="term" value="F:serine-type endopeptidase activity"/>
    <property type="evidence" value="ECO:0007669"/>
    <property type="project" value="InterPro"/>
</dbReference>
<keyword evidence="11" id="KW-0720">Serine protease</keyword>
<evidence type="ECO:0000256" key="5">
    <source>
        <dbReference type="ARBA" id="ARBA00013958"/>
    </source>
</evidence>
<dbReference type="eggNOG" id="COG0265">
    <property type="taxonomic scope" value="Bacteria"/>
</dbReference>
<evidence type="ECO:0000313" key="18">
    <source>
        <dbReference type="EMBL" id="ESR22817.1"/>
    </source>
</evidence>
<dbReference type="PANTHER" id="PTHR22939">
    <property type="entry name" value="SERINE PROTEASE FAMILY S1C HTRA-RELATED"/>
    <property type="match status" value="1"/>
</dbReference>
<dbReference type="InterPro" id="IPR001478">
    <property type="entry name" value="PDZ"/>
</dbReference>
<dbReference type="SMART" id="SM00228">
    <property type="entry name" value="PDZ"/>
    <property type="match status" value="2"/>
</dbReference>
<dbReference type="GO" id="GO:0042597">
    <property type="term" value="C:periplasmic space"/>
    <property type="evidence" value="ECO:0007669"/>
    <property type="project" value="UniProtKB-SubCell"/>
</dbReference>
<keyword evidence="8" id="KW-0677">Repeat</keyword>
<evidence type="ECO:0000256" key="2">
    <source>
        <dbReference type="ARBA" id="ARBA00004418"/>
    </source>
</evidence>
<evidence type="ECO:0000256" key="8">
    <source>
        <dbReference type="ARBA" id="ARBA00022737"/>
    </source>
</evidence>
<keyword evidence="12" id="KW-0346">Stress response</keyword>
<feature type="chain" id="PRO_5038638792" description="Probable periplasmic serine endoprotease DegP-like" evidence="16">
    <location>
        <begin position="41"/>
        <end position="507"/>
    </location>
</feature>
<dbReference type="PRINTS" id="PR00834">
    <property type="entry name" value="PROTEASES2C"/>
</dbReference>
<dbReference type="PROSITE" id="PS50106">
    <property type="entry name" value="PDZ"/>
    <property type="match status" value="2"/>
</dbReference>
<evidence type="ECO:0000256" key="3">
    <source>
        <dbReference type="ARBA" id="ARBA00010541"/>
    </source>
</evidence>
<dbReference type="Gene3D" id="2.40.10.120">
    <property type="match status" value="1"/>
</dbReference>
<organism evidence="18 19">
    <name type="scientific">Lutibaculum baratangense AMV1</name>
    <dbReference type="NCBI Taxonomy" id="631454"/>
    <lineage>
        <taxon>Bacteria</taxon>
        <taxon>Pseudomonadati</taxon>
        <taxon>Pseudomonadota</taxon>
        <taxon>Alphaproteobacteria</taxon>
        <taxon>Hyphomicrobiales</taxon>
        <taxon>Tepidamorphaceae</taxon>
        <taxon>Lutibaculum</taxon>
    </lineage>
</organism>
<evidence type="ECO:0000256" key="10">
    <source>
        <dbReference type="ARBA" id="ARBA00022801"/>
    </source>
</evidence>
<feature type="active site" description="Charge relay system" evidence="14">
    <location>
        <position position="154"/>
    </location>
</feature>
<evidence type="ECO:0000313" key="19">
    <source>
        <dbReference type="Proteomes" id="UP000017819"/>
    </source>
</evidence>
<dbReference type="InterPro" id="IPR011782">
    <property type="entry name" value="Pept_S1C_Do"/>
</dbReference>
<feature type="active site" description="Charge relay system" evidence="14">
    <location>
        <position position="184"/>
    </location>
</feature>
<evidence type="ECO:0000256" key="4">
    <source>
        <dbReference type="ARBA" id="ARBA00013035"/>
    </source>
</evidence>
<keyword evidence="10" id="KW-0378">Hydrolase</keyword>
<dbReference type="Pfam" id="PF13365">
    <property type="entry name" value="Trypsin_2"/>
    <property type="match status" value="1"/>
</dbReference>
<feature type="domain" description="PDZ" evidence="17">
    <location>
        <begin position="314"/>
        <end position="366"/>
    </location>
</feature>
<feature type="binding site" evidence="15">
    <location>
        <position position="74"/>
    </location>
    <ligand>
        <name>substrate</name>
    </ligand>
</feature>
<feature type="binding site" evidence="15">
    <location>
        <position position="184"/>
    </location>
    <ligand>
        <name>substrate</name>
    </ligand>
</feature>
<dbReference type="AlphaFoldDB" id="V4QSR6"/>
<keyword evidence="6 18" id="KW-0645">Protease</keyword>
<evidence type="ECO:0000256" key="14">
    <source>
        <dbReference type="PIRSR" id="PIRSR611782-1"/>
    </source>
</evidence>
<dbReference type="InterPro" id="IPR009003">
    <property type="entry name" value="Peptidase_S1_PA"/>
</dbReference>
<dbReference type="InterPro" id="IPR001940">
    <property type="entry name" value="Peptidase_S1C"/>
</dbReference>
<dbReference type="SUPFAM" id="SSF50156">
    <property type="entry name" value="PDZ domain-like"/>
    <property type="match status" value="2"/>
</dbReference>
<reference evidence="18 19" key="1">
    <citation type="journal article" date="2014" name="Genome Announc.">
        <title>Draft Genome Sequence of Lutibaculum baratangense Strain AMV1T, Isolated from a Mud Volcano in Andamans, India.</title>
        <authorList>
            <person name="Singh A."/>
            <person name="Sreenivas A."/>
            <person name="Sathyanarayana Reddy G."/>
            <person name="Pinnaka A.K."/>
            <person name="Shivaji S."/>
        </authorList>
    </citation>
    <scope>NUCLEOTIDE SEQUENCE [LARGE SCALE GENOMIC DNA]</scope>
    <source>
        <strain evidence="18 19">AMV1</strain>
    </source>
</reference>
<dbReference type="Pfam" id="PF17820">
    <property type="entry name" value="PDZ_6"/>
    <property type="match status" value="1"/>
</dbReference>
<evidence type="ECO:0000256" key="1">
    <source>
        <dbReference type="ARBA" id="ARBA00001772"/>
    </source>
</evidence>
<keyword evidence="7 16" id="KW-0732">Signal</keyword>
<dbReference type="GO" id="GO:0006508">
    <property type="term" value="P:proteolysis"/>
    <property type="evidence" value="ECO:0007669"/>
    <property type="project" value="UniProtKB-KW"/>
</dbReference>
<comment type="caution">
    <text evidence="18">The sequence shown here is derived from an EMBL/GenBank/DDBJ whole genome shotgun (WGS) entry which is preliminary data.</text>
</comment>
<comment type="similarity">
    <text evidence="3">Belongs to the peptidase S1C family.</text>
</comment>
<keyword evidence="19" id="KW-1185">Reference proteome</keyword>
<proteinExistence type="inferred from homology"/>
<feature type="active site" description="Charge relay system" evidence="14">
    <location>
        <position position="257"/>
    </location>
</feature>
<evidence type="ECO:0000256" key="16">
    <source>
        <dbReference type="SAM" id="SignalP"/>
    </source>
</evidence>
<dbReference type="CDD" id="cd10839">
    <property type="entry name" value="cpPDZ1_DegP-like"/>
    <property type="match status" value="1"/>
</dbReference>
<feature type="binding site" evidence="15">
    <location>
        <begin position="255"/>
        <end position="257"/>
    </location>
    <ligand>
        <name>substrate</name>
    </ligand>
</feature>
<comment type="subcellular location">
    <subcellularLocation>
        <location evidence="2">Periplasm</location>
    </subcellularLocation>
</comment>
<evidence type="ECO:0000256" key="12">
    <source>
        <dbReference type="ARBA" id="ARBA00023016"/>
    </source>
</evidence>
<dbReference type="Proteomes" id="UP000017819">
    <property type="component" value="Unassembled WGS sequence"/>
</dbReference>
<evidence type="ECO:0000256" key="7">
    <source>
        <dbReference type="ARBA" id="ARBA00022729"/>
    </source>
</evidence>
<dbReference type="Gene3D" id="2.30.42.10">
    <property type="match status" value="2"/>
</dbReference>
<dbReference type="EC" id="3.4.21.107" evidence="4"/>
<keyword evidence="9" id="KW-0574">Periplasm</keyword>
<evidence type="ECO:0000256" key="9">
    <source>
        <dbReference type="ARBA" id="ARBA00022764"/>
    </source>
</evidence>
<dbReference type="PATRIC" id="fig|631454.5.peg.3906"/>
<sequence length="507" mass="52695">MSDLKQTFSRKSMLAGGAALAMLGMAGGAFVGQSTTPAFAQDPLTAPESTRQPVADFADLVEAVSPAVVSIQVESRSTPRTMSNRSFGGSGLEDLPENHPLRRFFDQFGDQFGQQFGMPGERQTPRTPRGMPRQQSLGSGFIISADGYVVTNNHVVEQGDNVKVVMNDSTEYDAELVGTDPKTDLALLKIDVDHDLPFVNFTQDAPRVGSWVVAVGNPFGLSNTVTAGIVSARGRDIGAGPYDDFIQIDAPVNRGNSGGPTFNLDGEVIGINTAIFAPGGGGNVGIAFAIPASTAVAIIEDLKQDGQVSRGWLGVQIQPVTEEIASSLGLDQAKGAIVAETLDTGPAGDAGLQSGDVILSVNGQEIADSRALVLRIGEMKPNEDAELEIYRDGEVMTVDVTLGAQPSDGQQVAANDRNGGGDAGELGLALSSGPDGVTVAEVEPGSEGDQKGLQPGDIILQAGGREVSSPRDVVAAVEAARENGRDAVLLRVRSGENTRFVALSLNA</sequence>
<dbReference type="RefSeq" id="WP_023434063.1">
    <property type="nucleotide sequence ID" value="NZ_AWXZ01000040.1"/>
</dbReference>
<dbReference type="STRING" id="631454.N177_3954"/>
<comment type="catalytic activity">
    <reaction evidence="1">
        <text>Acts on substrates that are at least partially unfolded. The cleavage site P1 residue is normally between a pair of hydrophobic residues, such as Val-|-Val.</text>
        <dbReference type="EC" id="3.4.21.107"/>
    </reaction>
</comment>
<protein>
    <recommendedName>
        <fullName evidence="5">Probable periplasmic serine endoprotease DegP-like</fullName>
        <ecNumber evidence="4">3.4.21.107</ecNumber>
    </recommendedName>
    <alternativeName>
        <fullName evidence="13">Protease Do</fullName>
    </alternativeName>
</protein>
<dbReference type="EMBL" id="AWXZ01000040">
    <property type="protein sequence ID" value="ESR22817.1"/>
    <property type="molecule type" value="Genomic_DNA"/>
</dbReference>
<dbReference type="NCBIfam" id="TIGR02037">
    <property type="entry name" value="degP_htrA_DO"/>
    <property type="match status" value="1"/>
</dbReference>
<dbReference type="OrthoDB" id="7358927at2"/>
<dbReference type="PANTHER" id="PTHR22939:SF130">
    <property type="entry name" value="PERIPLASMIC SERINE ENDOPROTEASE DEGP-LIKE-RELATED"/>
    <property type="match status" value="1"/>
</dbReference>
<dbReference type="InterPro" id="IPR006311">
    <property type="entry name" value="TAT_signal"/>
</dbReference>
<feature type="binding site" evidence="15">
    <location>
        <begin position="273"/>
        <end position="277"/>
    </location>
    <ligand>
        <name>substrate</name>
    </ligand>
</feature>
<feature type="signal peptide" evidence="16">
    <location>
        <begin position="1"/>
        <end position="40"/>
    </location>
</feature>
<dbReference type="Pfam" id="PF13180">
    <property type="entry name" value="PDZ_2"/>
    <property type="match status" value="1"/>
</dbReference>
<dbReference type="InterPro" id="IPR036034">
    <property type="entry name" value="PDZ_sf"/>
</dbReference>
<feature type="binding site" evidence="15">
    <location>
        <position position="154"/>
    </location>
    <ligand>
        <name>substrate</name>
    </ligand>
</feature>
<feature type="domain" description="PDZ" evidence="17">
    <location>
        <begin position="411"/>
        <end position="495"/>
    </location>
</feature>
<gene>
    <name evidence="18" type="ORF">N177_3954</name>
</gene>
<evidence type="ECO:0000256" key="13">
    <source>
        <dbReference type="ARBA" id="ARBA00032850"/>
    </source>
</evidence>
<evidence type="ECO:0000259" key="17">
    <source>
        <dbReference type="PROSITE" id="PS50106"/>
    </source>
</evidence>
<dbReference type="FunFam" id="2.40.10.120:FF:000007">
    <property type="entry name" value="Periplasmic serine endoprotease DegP-like"/>
    <property type="match status" value="1"/>
</dbReference>
<evidence type="ECO:0000256" key="15">
    <source>
        <dbReference type="PIRSR" id="PIRSR611782-2"/>
    </source>
</evidence>
<name>V4QSR6_9HYPH</name>
<dbReference type="PROSITE" id="PS51318">
    <property type="entry name" value="TAT"/>
    <property type="match status" value="1"/>
</dbReference>